<name>A0A1S6QH56_9LACO</name>
<reference evidence="2 3" key="1">
    <citation type="journal article" date="2015" name="Genome Announc.">
        <title>Genome Sequence of Lactobacillus curieae CCTCC M 2011381T, a Novel Producer of Gamma-aminobutyric Acid.</title>
        <authorList>
            <person name="Wang Y."/>
            <person name="Wang Y."/>
            <person name="Lang C."/>
            <person name="Wei D."/>
            <person name="Xu P."/>
            <person name="Xie J."/>
        </authorList>
    </citation>
    <scope>NUCLEOTIDE SEQUENCE [LARGE SCALE GENOMIC DNA]</scope>
    <source>
        <strain evidence="2 3">CCTCC M 2011381</strain>
    </source>
</reference>
<dbReference type="GO" id="GO:0005524">
    <property type="term" value="F:ATP binding"/>
    <property type="evidence" value="ECO:0007669"/>
    <property type="project" value="UniProtKB-UniRule"/>
</dbReference>
<evidence type="ECO:0000313" key="3">
    <source>
        <dbReference type="Proteomes" id="UP000030361"/>
    </source>
</evidence>
<keyword evidence="3" id="KW-1185">Reference proteome</keyword>
<dbReference type="NCBIfam" id="NF003816">
    <property type="entry name" value="PRK05406.1-5"/>
    <property type="match status" value="1"/>
</dbReference>
<dbReference type="eggNOG" id="COG1540">
    <property type="taxonomic scope" value="Bacteria"/>
</dbReference>
<dbReference type="Pfam" id="PF03746">
    <property type="entry name" value="LamB_YcsF"/>
    <property type="match status" value="1"/>
</dbReference>
<keyword evidence="1" id="KW-0547">Nucleotide-binding</keyword>
<dbReference type="Gene3D" id="3.20.20.370">
    <property type="entry name" value="Glycoside hydrolase/deacetylase"/>
    <property type="match status" value="1"/>
</dbReference>
<dbReference type="PANTHER" id="PTHR30292:SF0">
    <property type="entry name" value="5-OXOPROLINASE SUBUNIT A"/>
    <property type="match status" value="1"/>
</dbReference>
<protein>
    <recommendedName>
        <fullName evidence="1">5-oxoprolinase subunit A</fullName>
        <shortName evidence="1">5-OPase subunit A</shortName>
        <ecNumber evidence="1">3.5.2.9</ecNumber>
    </recommendedName>
    <alternativeName>
        <fullName evidence="1">5-oxoprolinase (ATP-hydrolyzing) subunit A</fullName>
    </alternativeName>
</protein>
<gene>
    <name evidence="1" type="primary">pxpA</name>
    <name evidence="2" type="ORF">PL11_002855</name>
</gene>
<dbReference type="GO" id="GO:0017168">
    <property type="term" value="F:5-oxoprolinase (ATP-hydrolyzing) activity"/>
    <property type="evidence" value="ECO:0007669"/>
    <property type="project" value="UniProtKB-UniRule"/>
</dbReference>
<comment type="function">
    <text evidence="1">Catalyzes the cleavage of 5-oxoproline to form L-glutamate coupled to the hydrolysis of ATP to ADP and inorganic phosphate.</text>
</comment>
<sequence>MLKIDLNSDLGESYGRYHIGKDDQVIPLITSANIACGYHAGDPDVIAKTVATAEENHVGVGAHPGFPDLDGFGRRKMDMSLDSVSHMVTYQIAALAGFTSNHKLHHVKPHGALYNAAGKDLNLALAICRGIKEFDPNLTVYALSNGKLVEAAKQLGLPVAQEVFADRNYEADGSLVSRKKPNAVLTDPEVVAKRTVEMIKNQAVTAITGETVPLTVNSICVHGDNDAALQIVSQLHKTLNNEQIDVATY</sequence>
<dbReference type="NCBIfam" id="NF003814">
    <property type="entry name" value="PRK05406.1-3"/>
    <property type="match status" value="1"/>
</dbReference>
<proteinExistence type="inferred from homology"/>
<dbReference type="HAMAP" id="MF_00691">
    <property type="entry name" value="PxpA"/>
    <property type="match status" value="1"/>
</dbReference>
<dbReference type="KEGG" id="lcu:PL11_002855"/>
<dbReference type="EMBL" id="CP018906">
    <property type="protein sequence ID" value="AQW20930.1"/>
    <property type="molecule type" value="Genomic_DNA"/>
</dbReference>
<dbReference type="RefSeq" id="WP_035166236.1">
    <property type="nucleotide sequence ID" value="NZ_CP018906.1"/>
</dbReference>
<keyword evidence="1" id="KW-0378">Hydrolase</keyword>
<dbReference type="SUPFAM" id="SSF88713">
    <property type="entry name" value="Glycoside hydrolase/deacetylase"/>
    <property type="match status" value="1"/>
</dbReference>
<comment type="similarity">
    <text evidence="1">Belongs to the LamB/PxpA family.</text>
</comment>
<evidence type="ECO:0000256" key="1">
    <source>
        <dbReference type="HAMAP-Rule" id="MF_00691"/>
    </source>
</evidence>
<dbReference type="Proteomes" id="UP000030361">
    <property type="component" value="Chromosome"/>
</dbReference>
<dbReference type="InterPro" id="IPR005501">
    <property type="entry name" value="LamB/YcsF/PxpA-like"/>
</dbReference>
<organism evidence="2 3">
    <name type="scientific">Lentilactobacillus curieae</name>
    <dbReference type="NCBI Taxonomy" id="1138822"/>
    <lineage>
        <taxon>Bacteria</taxon>
        <taxon>Bacillati</taxon>
        <taxon>Bacillota</taxon>
        <taxon>Bacilli</taxon>
        <taxon>Lactobacillales</taxon>
        <taxon>Lactobacillaceae</taxon>
        <taxon>Lentilactobacillus</taxon>
    </lineage>
</organism>
<dbReference type="CDD" id="cd10787">
    <property type="entry name" value="LamB_YcsF_like"/>
    <property type="match status" value="1"/>
</dbReference>
<evidence type="ECO:0000313" key="2">
    <source>
        <dbReference type="EMBL" id="AQW20930.1"/>
    </source>
</evidence>
<accession>A0A1S6QH56</accession>
<dbReference type="EC" id="3.5.2.9" evidence="1"/>
<comment type="subunit">
    <text evidence="1">Forms a complex composed of PxpA, PxpB and PxpC.</text>
</comment>
<dbReference type="GO" id="GO:0005975">
    <property type="term" value="P:carbohydrate metabolic process"/>
    <property type="evidence" value="ECO:0007669"/>
    <property type="project" value="InterPro"/>
</dbReference>
<dbReference type="AlphaFoldDB" id="A0A1S6QH56"/>
<keyword evidence="1" id="KW-0067">ATP-binding</keyword>
<dbReference type="PANTHER" id="PTHR30292">
    <property type="entry name" value="UNCHARACTERIZED PROTEIN YBGL-RELATED"/>
    <property type="match status" value="1"/>
</dbReference>
<dbReference type="InterPro" id="IPR011330">
    <property type="entry name" value="Glyco_hydro/deAcase_b/a-brl"/>
</dbReference>
<comment type="catalytic activity">
    <reaction evidence="1">
        <text>5-oxo-L-proline + ATP + 2 H2O = L-glutamate + ADP + phosphate + H(+)</text>
        <dbReference type="Rhea" id="RHEA:10348"/>
        <dbReference type="ChEBI" id="CHEBI:15377"/>
        <dbReference type="ChEBI" id="CHEBI:15378"/>
        <dbReference type="ChEBI" id="CHEBI:29985"/>
        <dbReference type="ChEBI" id="CHEBI:30616"/>
        <dbReference type="ChEBI" id="CHEBI:43474"/>
        <dbReference type="ChEBI" id="CHEBI:58402"/>
        <dbReference type="ChEBI" id="CHEBI:456216"/>
        <dbReference type="EC" id="3.5.2.9"/>
    </reaction>
</comment>
<dbReference type="OrthoDB" id="9773478at2"/>